<proteinExistence type="inferred from homology"/>
<dbReference type="InterPro" id="IPR016167">
    <property type="entry name" value="FAD-bd_PCMH_sub1"/>
</dbReference>
<feature type="active site" evidence="19">
    <location>
        <position position="335"/>
    </location>
</feature>
<dbReference type="OrthoDB" id="9804753at2"/>
<keyword evidence="9 19" id="KW-0285">Flavoprotein</keyword>
<dbReference type="Pfam" id="PF02873">
    <property type="entry name" value="MurB_C"/>
    <property type="match status" value="1"/>
</dbReference>
<dbReference type="GO" id="GO:0008360">
    <property type="term" value="P:regulation of cell shape"/>
    <property type="evidence" value="ECO:0007669"/>
    <property type="project" value="UniProtKB-KW"/>
</dbReference>
<evidence type="ECO:0000256" key="19">
    <source>
        <dbReference type="HAMAP-Rule" id="MF_00037"/>
    </source>
</evidence>
<dbReference type="HAMAP" id="MF_00037">
    <property type="entry name" value="MurB"/>
    <property type="match status" value="1"/>
</dbReference>
<keyword evidence="22" id="KW-1185">Reference proteome</keyword>
<comment type="subcellular location">
    <subcellularLocation>
        <location evidence="3 19">Cytoplasm</location>
    </subcellularLocation>
</comment>
<keyword evidence="12 19" id="KW-0133">Cell shape</keyword>
<keyword evidence="10 19" id="KW-0274">FAD</keyword>
<evidence type="ECO:0000313" key="21">
    <source>
        <dbReference type="EMBL" id="PZX14389.1"/>
    </source>
</evidence>
<dbReference type="PANTHER" id="PTHR21071:SF4">
    <property type="entry name" value="UDP-N-ACETYLENOLPYRUVOYLGLUCOSAMINE REDUCTASE"/>
    <property type="match status" value="1"/>
</dbReference>
<dbReference type="InterPro" id="IPR036635">
    <property type="entry name" value="MurB_C_sf"/>
</dbReference>
<dbReference type="PROSITE" id="PS51387">
    <property type="entry name" value="FAD_PCMH"/>
    <property type="match status" value="1"/>
</dbReference>
<evidence type="ECO:0000313" key="22">
    <source>
        <dbReference type="Proteomes" id="UP000249239"/>
    </source>
</evidence>
<evidence type="ECO:0000256" key="2">
    <source>
        <dbReference type="ARBA" id="ARBA00003921"/>
    </source>
</evidence>
<dbReference type="Proteomes" id="UP000249239">
    <property type="component" value="Unassembled WGS sequence"/>
</dbReference>
<dbReference type="InterPro" id="IPR006094">
    <property type="entry name" value="Oxid_FAD_bind_N"/>
</dbReference>
<evidence type="ECO:0000256" key="16">
    <source>
        <dbReference type="ARBA" id="ARBA00023316"/>
    </source>
</evidence>
<evidence type="ECO:0000256" key="9">
    <source>
        <dbReference type="ARBA" id="ARBA00022630"/>
    </source>
</evidence>
<dbReference type="Pfam" id="PF01565">
    <property type="entry name" value="FAD_binding_4"/>
    <property type="match status" value="1"/>
</dbReference>
<dbReference type="GO" id="GO:0071949">
    <property type="term" value="F:FAD binding"/>
    <property type="evidence" value="ECO:0007669"/>
    <property type="project" value="InterPro"/>
</dbReference>
<dbReference type="GO" id="GO:0051301">
    <property type="term" value="P:cell division"/>
    <property type="evidence" value="ECO:0007669"/>
    <property type="project" value="UniProtKB-KW"/>
</dbReference>
<dbReference type="Gene3D" id="3.30.465.10">
    <property type="match status" value="1"/>
</dbReference>
<dbReference type="AlphaFoldDB" id="A0A2W7PXW6"/>
<dbReference type="NCBIfam" id="TIGR00179">
    <property type="entry name" value="murB"/>
    <property type="match status" value="1"/>
</dbReference>
<comment type="pathway">
    <text evidence="4 19">Cell wall biogenesis; peptidoglycan biosynthesis.</text>
</comment>
<dbReference type="GO" id="GO:0071555">
    <property type="term" value="P:cell wall organization"/>
    <property type="evidence" value="ECO:0007669"/>
    <property type="project" value="UniProtKB-KW"/>
</dbReference>
<keyword evidence="7 19" id="KW-0963">Cytoplasm</keyword>
<evidence type="ECO:0000259" key="20">
    <source>
        <dbReference type="PROSITE" id="PS51387"/>
    </source>
</evidence>
<evidence type="ECO:0000256" key="11">
    <source>
        <dbReference type="ARBA" id="ARBA00022857"/>
    </source>
</evidence>
<dbReference type="EC" id="1.3.1.98" evidence="5 19"/>
<evidence type="ECO:0000256" key="1">
    <source>
        <dbReference type="ARBA" id="ARBA00001974"/>
    </source>
</evidence>
<evidence type="ECO:0000256" key="3">
    <source>
        <dbReference type="ARBA" id="ARBA00004496"/>
    </source>
</evidence>
<dbReference type="SUPFAM" id="SSF56194">
    <property type="entry name" value="Uridine diphospho-N-Acetylenolpyruvylglucosamine reductase, MurB, C-terminal domain"/>
    <property type="match status" value="1"/>
</dbReference>
<evidence type="ECO:0000256" key="18">
    <source>
        <dbReference type="ARBA" id="ARBA00048914"/>
    </source>
</evidence>
<keyword evidence="14 19" id="KW-0560">Oxidoreductase</keyword>
<reference evidence="21 22" key="1">
    <citation type="submission" date="2018-06" db="EMBL/GenBank/DDBJ databases">
        <title>Genomic Encyclopedia of Archaeal and Bacterial Type Strains, Phase II (KMG-II): from individual species to whole genera.</title>
        <authorList>
            <person name="Goeker M."/>
        </authorList>
    </citation>
    <scope>NUCLEOTIDE SEQUENCE [LARGE SCALE GENOMIC DNA]</scope>
    <source>
        <strain evidence="21 22">DSM 6779</strain>
    </source>
</reference>
<dbReference type="GO" id="GO:0008762">
    <property type="term" value="F:UDP-N-acetylmuramate dehydrogenase activity"/>
    <property type="evidence" value="ECO:0007669"/>
    <property type="project" value="UniProtKB-UniRule"/>
</dbReference>
<dbReference type="InterPro" id="IPR036318">
    <property type="entry name" value="FAD-bd_PCMH-like_sf"/>
</dbReference>
<evidence type="ECO:0000256" key="8">
    <source>
        <dbReference type="ARBA" id="ARBA00022618"/>
    </source>
</evidence>
<evidence type="ECO:0000256" key="17">
    <source>
        <dbReference type="ARBA" id="ARBA00031026"/>
    </source>
</evidence>
<dbReference type="GO" id="GO:0005829">
    <property type="term" value="C:cytosol"/>
    <property type="evidence" value="ECO:0007669"/>
    <property type="project" value="TreeGrafter"/>
</dbReference>
<dbReference type="InterPro" id="IPR011601">
    <property type="entry name" value="MurB_C"/>
</dbReference>
<evidence type="ECO:0000256" key="10">
    <source>
        <dbReference type="ARBA" id="ARBA00022827"/>
    </source>
</evidence>
<comment type="caution">
    <text evidence="21">The sequence shown here is derived from an EMBL/GenBank/DDBJ whole genome shotgun (WGS) entry which is preliminary data.</text>
</comment>
<evidence type="ECO:0000256" key="6">
    <source>
        <dbReference type="ARBA" id="ARBA00015188"/>
    </source>
</evidence>
<dbReference type="Gene3D" id="3.30.43.10">
    <property type="entry name" value="Uridine Diphospho-n-acetylenolpyruvylglucosamine Reductase, domain 2"/>
    <property type="match status" value="1"/>
</dbReference>
<evidence type="ECO:0000256" key="15">
    <source>
        <dbReference type="ARBA" id="ARBA00023306"/>
    </source>
</evidence>
<dbReference type="UniPathway" id="UPA00219"/>
<keyword evidence="8 19" id="KW-0132">Cell division</keyword>
<comment type="cofactor">
    <cofactor evidence="1 19">
        <name>FAD</name>
        <dbReference type="ChEBI" id="CHEBI:57692"/>
    </cofactor>
</comment>
<accession>A0A2W7PXW6</accession>
<keyword evidence="13 19" id="KW-0573">Peptidoglycan synthesis</keyword>
<feature type="domain" description="FAD-binding PCMH-type" evidence="20">
    <location>
        <begin position="19"/>
        <end position="191"/>
    </location>
</feature>
<dbReference type="InterPro" id="IPR003170">
    <property type="entry name" value="MurB"/>
</dbReference>
<dbReference type="EMBL" id="QKZK01000020">
    <property type="protein sequence ID" value="PZX14389.1"/>
    <property type="molecule type" value="Genomic_DNA"/>
</dbReference>
<comment type="catalytic activity">
    <reaction evidence="18 19">
        <text>UDP-N-acetyl-alpha-D-muramate + NADP(+) = UDP-N-acetyl-3-O-(1-carboxyvinyl)-alpha-D-glucosamine + NADPH + H(+)</text>
        <dbReference type="Rhea" id="RHEA:12248"/>
        <dbReference type="ChEBI" id="CHEBI:15378"/>
        <dbReference type="ChEBI" id="CHEBI:57783"/>
        <dbReference type="ChEBI" id="CHEBI:58349"/>
        <dbReference type="ChEBI" id="CHEBI:68483"/>
        <dbReference type="ChEBI" id="CHEBI:70757"/>
        <dbReference type="EC" id="1.3.1.98"/>
    </reaction>
</comment>
<gene>
    <name evidence="19" type="primary">murB</name>
    <name evidence="21" type="ORF">LX69_02402</name>
</gene>
<dbReference type="NCBIfam" id="NF000755">
    <property type="entry name" value="PRK00046.1"/>
    <property type="match status" value="1"/>
</dbReference>
<dbReference type="RefSeq" id="WP_111446257.1">
    <property type="nucleotide sequence ID" value="NZ_QKZK01000020.1"/>
</dbReference>
<protein>
    <recommendedName>
        <fullName evidence="6 19">UDP-N-acetylenolpyruvoylglucosamine reductase</fullName>
        <ecNumber evidence="5 19">1.3.1.98</ecNumber>
    </recommendedName>
    <alternativeName>
        <fullName evidence="17 19">UDP-N-acetylmuramate dehydrogenase</fullName>
    </alternativeName>
</protein>
<name>A0A2W7PXW6_9BACT</name>
<dbReference type="NCBIfam" id="NF010478">
    <property type="entry name" value="PRK13903.1"/>
    <property type="match status" value="1"/>
</dbReference>
<evidence type="ECO:0000256" key="13">
    <source>
        <dbReference type="ARBA" id="ARBA00022984"/>
    </source>
</evidence>
<dbReference type="PANTHER" id="PTHR21071">
    <property type="entry name" value="UDP-N-ACETYLENOLPYRUVOYLGLUCOSAMINE REDUCTASE"/>
    <property type="match status" value="1"/>
</dbReference>
<evidence type="ECO:0000256" key="12">
    <source>
        <dbReference type="ARBA" id="ARBA00022960"/>
    </source>
</evidence>
<feature type="active site" evidence="19">
    <location>
        <position position="166"/>
    </location>
</feature>
<dbReference type="InterPro" id="IPR016166">
    <property type="entry name" value="FAD-bd_PCMH"/>
</dbReference>
<keyword evidence="15 19" id="KW-0131">Cell cycle</keyword>
<evidence type="ECO:0000256" key="4">
    <source>
        <dbReference type="ARBA" id="ARBA00004752"/>
    </source>
</evidence>
<dbReference type="SUPFAM" id="SSF56176">
    <property type="entry name" value="FAD-binding/transporter-associated domain-like"/>
    <property type="match status" value="1"/>
</dbReference>
<dbReference type="Gene3D" id="3.90.78.10">
    <property type="entry name" value="UDP-N-acetylenolpyruvoylglucosamine reductase, C-terminal domain"/>
    <property type="match status" value="1"/>
</dbReference>
<sequence length="348" mass="37870">MNVSILHQVPLKPLHTFGIDVNAHSYFEFSDVSQLTALIRSGALQGVEPLVLGGGSNFLPVADVAALVIHPVNKGIRIISQTDEAVWVEAAAGEVWDDLVAWAVQMGFYGLENLSLIPGHVGAAPVQNVGAYGVEAGDAIHQVHAIDLRDGSELLFSQHECRFGYRDSIFKSDRYRNQLVVTRVMFRLSKLPVFHLQYGNLSEEVARMGEVTLSNVRQAVMAIRMAKLPDPAVTGNAGSFFKNPVVDISLADRLKMQYPHMPVYPVDDRHVKLPAGWLIDTAGWKGVVMGQAGVHPLQALVLINRGQATGREIVALAHAIEQDVLAKFGVHLEKEVNIIGDASNDAVL</sequence>
<dbReference type="GO" id="GO:0009252">
    <property type="term" value="P:peptidoglycan biosynthetic process"/>
    <property type="evidence" value="ECO:0007669"/>
    <property type="project" value="UniProtKB-UniRule"/>
</dbReference>
<comment type="similarity">
    <text evidence="19">Belongs to the MurB family.</text>
</comment>
<dbReference type="InterPro" id="IPR016169">
    <property type="entry name" value="FAD-bd_PCMH_sub2"/>
</dbReference>
<feature type="active site" description="Proton donor" evidence="19">
    <location>
        <position position="239"/>
    </location>
</feature>
<evidence type="ECO:0000256" key="5">
    <source>
        <dbReference type="ARBA" id="ARBA00012518"/>
    </source>
</evidence>
<keyword evidence="11 19" id="KW-0521">NADP</keyword>
<evidence type="ECO:0000256" key="7">
    <source>
        <dbReference type="ARBA" id="ARBA00022490"/>
    </source>
</evidence>
<evidence type="ECO:0000256" key="14">
    <source>
        <dbReference type="ARBA" id="ARBA00023002"/>
    </source>
</evidence>
<organism evidence="21 22">
    <name type="scientific">Breznakibacter xylanolyticus</name>
    <dbReference type="NCBI Taxonomy" id="990"/>
    <lineage>
        <taxon>Bacteria</taxon>
        <taxon>Pseudomonadati</taxon>
        <taxon>Bacteroidota</taxon>
        <taxon>Bacteroidia</taxon>
        <taxon>Marinilabiliales</taxon>
        <taxon>Marinilabiliaceae</taxon>
        <taxon>Breznakibacter</taxon>
    </lineage>
</organism>
<keyword evidence="16 19" id="KW-0961">Cell wall biogenesis/degradation</keyword>
<comment type="function">
    <text evidence="2 19">Cell wall formation.</text>
</comment>